<proteinExistence type="predicted"/>
<reference evidence="2 3" key="1">
    <citation type="submission" date="2021-06" db="EMBL/GenBank/DDBJ databases">
        <title>Caerostris extrusa draft genome.</title>
        <authorList>
            <person name="Kono N."/>
            <person name="Arakawa K."/>
        </authorList>
    </citation>
    <scope>NUCLEOTIDE SEQUENCE [LARGE SCALE GENOMIC DNA]</scope>
</reference>
<protein>
    <submittedName>
        <fullName evidence="2">Uncharacterized protein</fullName>
    </submittedName>
</protein>
<name>A0AAV4UWZ0_CAEEX</name>
<organism evidence="2 3">
    <name type="scientific">Caerostris extrusa</name>
    <name type="common">Bark spider</name>
    <name type="synonym">Caerostris bankana</name>
    <dbReference type="NCBI Taxonomy" id="172846"/>
    <lineage>
        <taxon>Eukaryota</taxon>
        <taxon>Metazoa</taxon>
        <taxon>Ecdysozoa</taxon>
        <taxon>Arthropoda</taxon>
        <taxon>Chelicerata</taxon>
        <taxon>Arachnida</taxon>
        <taxon>Araneae</taxon>
        <taxon>Araneomorphae</taxon>
        <taxon>Entelegynae</taxon>
        <taxon>Araneoidea</taxon>
        <taxon>Araneidae</taxon>
        <taxon>Caerostris</taxon>
    </lineage>
</organism>
<evidence type="ECO:0000313" key="3">
    <source>
        <dbReference type="Proteomes" id="UP001054945"/>
    </source>
</evidence>
<accession>A0AAV4UWZ0</accession>
<evidence type="ECO:0000256" key="1">
    <source>
        <dbReference type="SAM" id="MobiDB-lite"/>
    </source>
</evidence>
<comment type="caution">
    <text evidence="2">The sequence shown here is derived from an EMBL/GenBank/DDBJ whole genome shotgun (WGS) entry which is preliminary data.</text>
</comment>
<feature type="region of interest" description="Disordered" evidence="1">
    <location>
        <begin position="1"/>
        <end position="31"/>
    </location>
</feature>
<evidence type="ECO:0000313" key="2">
    <source>
        <dbReference type="EMBL" id="GIY62266.1"/>
    </source>
</evidence>
<dbReference type="AlphaFoldDB" id="A0AAV4UWZ0"/>
<gene>
    <name evidence="2" type="ORF">CEXT_552641</name>
</gene>
<feature type="compositionally biased region" description="Basic and acidic residues" evidence="1">
    <location>
        <begin position="1"/>
        <end position="11"/>
    </location>
</feature>
<sequence length="123" mass="14311">MAHGSNHKDRQFSVPFRIQPPNLKDGGPFRKNGELQFEDLLNTVRPSLQNFQQARQISNNPPFSYRILFTNDPWFPIKDRQFSVPFRIQPPYPKDAGPFRKNGELQFEGLVNTVRPSLQKLCN</sequence>
<dbReference type="EMBL" id="BPLR01013600">
    <property type="protein sequence ID" value="GIY62266.1"/>
    <property type="molecule type" value="Genomic_DNA"/>
</dbReference>
<keyword evidence="3" id="KW-1185">Reference proteome</keyword>
<dbReference type="Proteomes" id="UP001054945">
    <property type="component" value="Unassembled WGS sequence"/>
</dbReference>